<dbReference type="RefSeq" id="WP_130333657.1">
    <property type="nucleotide sequence ID" value="NZ_SHLD01000001.1"/>
</dbReference>
<feature type="signal peptide" evidence="1">
    <location>
        <begin position="1"/>
        <end position="33"/>
    </location>
</feature>
<name>A0A4Q8BAX7_9ACTN</name>
<keyword evidence="1" id="KW-0732">Signal</keyword>
<organism evidence="2 3">
    <name type="scientific">Micromonospora kangleipakensis</name>
    <dbReference type="NCBI Taxonomy" id="1077942"/>
    <lineage>
        <taxon>Bacteria</taxon>
        <taxon>Bacillati</taxon>
        <taxon>Actinomycetota</taxon>
        <taxon>Actinomycetes</taxon>
        <taxon>Micromonosporales</taxon>
        <taxon>Micromonosporaceae</taxon>
        <taxon>Micromonospora</taxon>
    </lineage>
</organism>
<dbReference type="Proteomes" id="UP000294114">
    <property type="component" value="Unassembled WGS sequence"/>
</dbReference>
<gene>
    <name evidence="2" type="ORF">EV384_2869</name>
</gene>
<dbReference type="AlphaFoldDB" id="A0A4Q8BAX7"/>
<sequence>MHLPRSPLWRAATAWAAVAVTVVGGLAAPAAAAAPRHHAAVDPGLAAAVAAGQEATFFVILDGRPDLSSATRQRGKERKAAAYQALRAEAARIRAR</sequence>
<accession>A0A4Q8BAX7</accession>
<keyword evidence="3" id="KW-1185">Reference proteome</keyword>
<proteinExistence type="predicted"/>
<evidence type="ECO:0000313" key="2">
    <source>
        <dbReference type="EMBL" id="RZU74411.1"/>
    </source>
</evidence>
<evidence type="ECO:0000256" key="1">
    <source>
        <dbReference type="SAM" id="SignalP"/>
    </source>
</evidence>
<comment type="caution">
    <text evidence="2">The sequence shown here is derived from an EMBL/GenBank/DDBJ whole genome shotgun (WGS) entry which is preliminary data.</text>
</comment>
<dbReference type="EMBL" id="SHLD01000001">
    <property type="protein sequence ID" value="RZU74411.1"/>
    <property type="molecule type" value="Genomic_DNA"/>
</dbReference>
<feature type="chain" id="PRO_5020418506" evidence="1">
    <location>
        <begin position="34"/>
        <end position="96"/>
    </location>
</feature>
<evidence type="ECO:0000313" key="3">
    <source>
        <dbReference type="Proteomes" id="UP000294114"/>
    </source>
</evidence>
<protein>
    <submittedName>
        <fullName evidence="2">Uncharacterized protein</fullName>
    </submittedName>
</protein>
<reference evidence="2 3" key="1">
    <citation type="submission" date="2019-02" db="EMBL/GenBank/DDBJ databases">
        <title>Sequencing the genomes of 1000 actinobacteria strains.</title>
        <authorList>
            <person name="Klenk H.-P."/>
        </authorList>
    </citation>
    <scope>NUCLEOTIDE SEQUENCE [LARGE SCALE GENOMIC DNA]</scope>
    <source>
        <strain evidence="2 3">DSM 45612</strain>
    </source>
</reference>